<name>A0A2I1CZS3_ASPC2</name>
<evidence type="ECO:0000313" key="1">
    <source>
        <dbReference type="EMBL" id="PKY03101.1"/>
    </source>
</evidence>
<comment type="caution">
    <text evidence="1">The sequence shown here is derived from an EMBL/GenBank/DDBJ whole genome shotgun (WGS) entry which is preliminary data.</text>
</comment>
<keyword evidence="2" id="KW-1185">Reference proteome</keyword>
<reference evidence="1" key="1">
    <citation type="submission" date="2016-12" db="EMBL/GenBank/DDBJ databases">
        <title>The genomes of Aspergillus section Nigri reveals drivers in fungal speciation.</title>
        <authorList>
            <consortium name="DOE Joint Genome Institute"/>
            <person name="Vesth T.C."/>
            <person name="Nybo J."/>
            <person name="Theobald S."/>
            <person name="Brandl J."/>
            <person name="Frisvad J.C."/>
            <person name="Nielsen K.F."/>
            <person name="Lyhne E.K."/>
            <person name="Kogle M.E."/>
            <person name="Kuo A."/>
            <person name="Riley R."/>
            <person name="Clum A."/>
            <person name="Nolan M."/>
            <person name="Lipzen A."/>
            <person name="Salamov A."/>
            <person name="Henrissat B."/>
            <person name="Wiebenga A."/>
            <person name="De vries R.P."/>
            <person name="Grigoriev I.V."/>
            <person name="Mortensen U.H."/>
            <person name="Andersen M.R."/>
            <person name="Baker S.E."/>
        </authorList>
    </citation>
    <scope>NUCLEOTIDE SEQUENCE</scope>
    <source>
        <strain evidence="1">IBT 28561</strain>
    </source>
</reference>
<dbReference type="Proteomes" id="UP000234254">
    <property type="component" value="Unassembled WGS sequence"/>
</dbReference>
<dbReference type="OrthoDB" id="4488950at2759"/>
<proteinExistence type="predicted"/>
<sequence length="144" mass="16289">MQTTTFTPQTTLYLTLPNTEPYDTNPWYIFVPLHGKFTDPDLLTMLIRFNSTIERPRYEFQLCGDLSKRGGVWIEVMAAPDCSPSDVMLRMFAGLRMLQDLVLDGGDGFALVLHKEPVYGVDEFTDGRSGLGLEERLLAAVPRR</sequence>
<dbReference type="EMBL" id="MSFM01000008">
    <property type="protein sequence ID" value="PKY03101.1"/>
    <property type="molecule type" value="Genomic_DNA"/>
</dbReference>
<accession>A0A2I1CZS3</accession>
<dbReference type="AlphaFoldDB" id="A0A2I1CZS3"/>
<organism evidence="1 2">
    <name type="scientific">Aspergillus campestris (strain IBT 28561)</name>
    <dbReference type="NCBI Taxonomy" id="1392248"/>
    <lineage>
        <taxon>Eukaryota</taxon>
        <taxon>Fungi</taxon>
        <taxon>Dikarya</taxon>
        <taxon>Ascomycota</taxon>
        <taxon>Pezizomycotina</taxon>
        <taxon>Eurotiomycetes</taxon>
        <taxon>Eurotiomycetidae</taxon>
        <taxon>Eurotiales</taxon>
        <taxon>Aspergillaceae</taxon>
        <taxon>Aspergillus</taxon>
        <taxon>Aspergillus subgen. Circumdati</taxon>
    </lineage>
</organism>
<evidence type="ECO:0000313" key="2">
    <source>
        <dbReference type="Proteomes" id="UP000234254"/>
    </source>
</evidence>
<dbReference type="VEuPathDB" id="FungiDB:P168DRAFT_282872"/>
<gene>
    <name evidence="1" type="ORF">P168DRAFT_282872</name>
</gene>
<dbReference type="GeneID" id="36543533"/>
<dbReference type="RefSeq" id="XP_024691695.1">
    <property type="nucleotide sequence ID" value="XM_024836009.1"/>
</dbReference>
<protein>
    <submittedName>
        <fullName evidence="1">Uncharacterized protein</fullName>
    </submittedName>
</protein>